<comment type="caution">
    <text evidence="3">The sequence shown here is derived from an EMBL/GenBank/DDBJ whole genome shotgun (WGS) entry which is preliminary data.</text>
</comment>
<dbReference type="Proteomes" id="UP000649617">
    <property type="component" value="Unassembled WGS sequence"/>
</dbReference>
<evidence type="ECO:0000313" key="3">
    <source>
        <dbReference type="EMBL" id="CAE7281391.1"/>
    </source>
</evidence>
<gene>
    <name evidence="3" type="ORF">SPIL2461_LOCUS6305</name>
</gene>
<dbReference type="SUPFAM" id="SSF53098">
    <property type="entry name" value="Ribonuclease H-like"/>
    <property type="match status" value="1"/>
</dbReference>
<dbReference type="InterPro" id="IPR036397">
    <property type="entry name" value="RNaseH_sf"/>
</dbReference>
<keyword evidence="4" id="KW-1185">Reference proteome</keyword>
<feature type="non-terminal residue" evidence="3">
    <location>
        <position position="594"/>
    </location>
</feature>
<name>A0A812MWA2_SYMPI</name>
<accession>A0A812MWA2</accession>
<dbReference type="OrthoDB" id="10634924at2759"/>
<feature type="region of interest" description="Disordered" evidence="1">
    <location>
        <begin position="499"/>
        <end position="520"/>
    </location>
</feature>
<evidence type="ECO:0000256" key="1">
    <source>
        <dbReference type="SAM" id="MobiDB-lite"/>
    </source>
</evidence>
<proteinExistence type="predicted"/>
<evidence type="ECO:0000259" key="2">
    <source>
        <dbReference type="PROSITE" id="PS50879"/>
    </source>
</evidence>
<dbReference type="GO" id="GO:0004523">
    <property type="term" value="F:RNA-DNA hybrid ribonuclease activity"/>
    <property type="evidence" value="ECO:0007669"/>
    <property type="project" value="InterPro"/>
</dbReference>
<feature type="domain" description="RNase H type-1" evidence="2">
    <location>
        <begin position="298"/>
        <end position="458"/>
    </location>
</feature>
<dbReference type="EMBL" id="CAJNIZ010009431">
    <property type="protein sequence ID" value="CAE7281391.1"/>
    <property type="molecule type" value="Genomic_DNA"/>
</dbReference>
<reference evidence="3" key="1">
    <citation type="submission" date="2021-02" db="EMBL/GenBank/DDBJ databases">
        <authorList>
            <person name="Dougan E. K."/>
            <person name="Rhodes N."/>
            <person name="Thang M."/>
            <person name="Chan C."/>
        </authorList>
    </citation>
    <scope>NUCLEOTIDE SEQUENCE</scope>
</reference>
<dbReference type="Gene3D" id="3.30.420.10">
    <property type="entry name" value="Ribonuclease H-like superfamily/Ribonuclease H"/>
    <property type="match status" value="1"/>
</dbReference>
<protein>
    <recommendedName>
        <fullName evidence="2">RNase H type-1 domain-containing protein</fullName>
    </recommendedName>
</protein>
<evidence type="ECO:0000313" key="4">
    <source>
        <dbReference type="Proteomes" id="UP000649617"/>
    </source>
</evidence>
<dbReference type="AlphaFoldDB" id="A0A812MWA2"/>
<dbReference type="PROSITE" id="PS50879">
    <property type="entry name" value="RNASE_H_1"/>
    <property type="match status" value="1"/>
</dbReference>
<organism evidence="3 4">
    <name type="scientific">Symbiodinium pilosum</name>
    <name type="common">Dinoflagellate</name>
    <dbReference type="NCBI Taxonomy" id="2952"/>
    <lineage>
        <taxon>Eukaryota</taxon>
        <taxon>Sar</taxon>
        <taxon>Alveolata</taxon>
        <taxon>Dinophyceae</taxon>
        <taxon>Suessiales</taxon>
        <taxon>Symbiodiniaceae</taxon>
        <taxon>Symbiodinium</taxon>
    </lineage>
</organism>
<dbReference type="GO" id="GO:0003676">
    <property type="term" value="F:nucleic acid binding"/>
    <property type="evidence" value="ECO:0007669"/>
    <property type="project" value="InterPro"/>
</dbReference>
<sequence length="594" mass="66413">PWTTNGPDLKPPLPLSRTSSGALGTAAWPAALHGISSSPLGERRFTRMRSDAMKSIGLRAPGANPLVQLSLVGFSINDPGFFALQATFKDAKFLAGQDALTPLLDLTARDLRVVPGPATLLLQRANSVGFQWDVEQQVFRDEYGTMGLSEVLQRLVFRWQNQVQHSLTRQPTFEGMEDMEPHLTNLVAGQVPALTRGLLRLSLNGTFFTNNALKRAGQADSPFCDFCGCLDSIRHRLLDCPFFQDCRRECRLDQAQLEGLPAAQLLHAWAPRPPSLDEFRRRLIDTEGNPVDFHPFPVLEGYHLFVDGSCLRPTTRPLSLASWAVIIASPVSYDMPIPLADGVVPGLLQSAFRAELCAMVSALLFCVRVAKRTWIWSDCQGVVRRVRSFLEGSWTPCVRTRHADLWLRILPHQEILARLIVVCKVTSHLQPDLETTFGDEWCSYYNNQVDRAAEQAQSARGSDFLNLWQGLCEDWDRFFSVAKEVAALHVRVGHKATRNKVSRDNETPQPAPQPDWVGSLGRLGQENEAALANKYGSDFIRDLRTWAGLLDDPAAPVKWVKLGSIPLRMRADHWHEIEVFLAQQLPQRAISGHR</sequence>
<dbReference type="InterPro" id="IPR012337">
    <property type="entry name" value="RNaseH-like_sf"/>
</dbReference>
<feature type="non-terminal residue" evidence="3">
    <location>
        <position position="1"/>
    </location>
</feature>
<dbReference type="InterPro" id="IPR002156">
    <property type="entry name" value="RNaseH_domain"/>
</dbReference>